<reference evidence="7" key="1">
    <citation type="submission" date="2021-01" db="EMBL/GenBank/DDBJ databases">
        <authorList>
            <consortium name="Aspergillus chevalieri M1 genome sequencing consortium"/>
            <person name="Kazuki M."/>
            <person name="Futagami T."/>
        </authorList>
    </citation>
    <scope>NUCLEOTIDE SEQUENCE</scope>
    <source>
        <strain evidence="7">M1</strain>
    </source>
</reference>
<dbReference type="GO" id="GO:0005975">
    <property type="term" value="P:carbohydrate metabolic process"/>
    <property type="evidence" value="ECO:0007669"/>
    <property type="project" value="InterPro"/>
</dbReference>
<keyword evidence="2" id="KW-0808">Transferase</keyword>
<feature type="region of interest" description="Disordered" evidence="4">
    <location>
        <begin position="642"/>
        <end position="668"/>
    </location>
</feature>
<dbReference type="CDD" id="cd03784">
    <property type="entry name" value="GT1_Gtf-like"/>
    <property type="match status" value="1"/>
</dbReference>
<dbReference type="KEGG" id="ache:ACHE_40011A"/>
<feature type="domain" description="Glycosyltransferase family 28 N-terminal" evidence="5">
    <location>
        <begin position="84"/>
        <end position="239"/>
    </location>
</feature>
<keyword evidence="3" id="KW-0443">Lipid metabolism</keyword>
<dbReference type="Proteomes" id="UP000637239">
    <property type="component" value="Chromosome 4"/>
</dbReference>
<dbReference type="GO" id="GO:0016906">
    <property type="term" value="F:sterol 3-beta-glucosyltransferase activity"/>
    <property type="evidence" value="ECO:0007669"/>
    <property type="project" value="UniProtKB-ARBA"/>
</dbReference>
<dbReference type="GO" id="GO:0006629">
    <property type="term" value="P:lipid metabolic process"/>
    <property type="evidence" value="ECO:0007669"/>
    <property type="project" value="UniProtKB-KW"/>
</dbReference>
<name>A0A7R7VMH8_ASPCH</name>
<reference evidence="7" key="2">
    <citation type="submission" date="2021-02" db="EMBL/GenBank/DDBJ databases">
        <title>Aspergillus chevalieri M1 genome sequence.</title>
        <authorList>
            <person name="Kadooka C."/>
            <person name="Mori K."/>
            <person name="Futagami T."/>
        </authorList>
    </citation>
    <scope>NUCLEOTIDE SEQUENCE</scope>
    <source>
        <strain evidence="7">M1</strain>
    </source>
</reference>
<gene>
    <name evidence="7" type="ORF">ACHE_40011A</name>
</gene>
<evidence type="ECO:0000256" key="3">
    <source>
        <dbReference type="ARBA" id="ARBA00023098"/>
    </source>
</evidence>
<dbReference type="SUPFAM" id="SSF53756">
    <property type="entry name" value="UDP-Glycosyltransferase/glycogen phosphorylase"/>
    <property type="match status" value="1"/>
</dbReference>
<dbReference type="GeneID" id="66981806"/>
<dbReference type="AlphaFoldDB" id="A0A7R7VMH8"/>
<dbReference type="GO" id="GO:0012505">
    <property type="term" value="C:endomembrane system"/>
    <property type="evidence" value="ECO:0007669"/>
    <property type="project" value="UniProtKB-SubCell"/>
</dbReference>
<sequence length="855" mass="93925">MGDVAASNIPLALHSPPEYWQPHGHYADGLNSMAHVTDNGRVEIALNADDAQVGSLLSALQRQPNRRSSEKKKGGTQFPLRLNVVIHVVGSRGDVQPFIALGRAMREHGHRVRLATHLVFRDFVKENGLEFFNIGGDPAELMSFMVNNPKLFPRMKTLLQGTIGRRRKELRTMISGCWRSCFEVGEGVDITSDEGITTPPFVADTIIANPPSFAHFHCAQKMGVPLHLMFTMPCSPTQAFPHPLSNIHLRDMKRSIANFASYGLTEILVWQGVGDLVNRFRRFELGLEQLDAMSAPSLLHRLHVPFTYFWSPSLLPKPDDWHEHINVTGFNFLAADPGYTPARDLAEFLDAGPPPLYIGFGSIVVDDPDALTRTILDAVEMTGQRALISKGWGGLGADKINRRDVFFVGNCPHDWLFPRVSLVVHHGGAGTTATGLASGRPTIVVPFFGDQLFWGGLVAQNGAGPSPIPNRDLTSNRLASAIHFCLKQETVKKAQKLGENIRAEDGVRTALESFHQRLDVHRLQCALCPNRPAVWRIRRTKVLLSAFAATVLVEEKKLNPKNVKLYRSQHYDTNYGCLGTEAFTGAMSNFLTGLVDMPVNAVQNLSQPASDRFAFNYNLPSRIQTPAILDLDVDLPAGSSRSVGTQNDNWMSTSTLSSGATTQSQVGTPSMVLKRNPLQKAAANASYMARRVLNWGIEVPMGLALMFSQGLHNTPRLYHDRTVRDTPEVTGFKSGFVAAGKEFGYSSYDGITGVVTQPSQGWKDGGFSGVARGLGGLILKPQAGMWGLLGYPLCGIHREIERSYGADREDYVVKSRIQQGLAESNVASPKERAAVLEKWSVYEGGVHSKNETHAR</sequence>
<organism evidence="7 8">
    <name type="scientific">Aspergillus chevalieri</name>
    <name type="common">Eurotium chevalieri</name>
    <dbReference type="NCBI Taxonomy" id="182096"/>
    <lineage>
        <taxon>Eukaryota</taxon>
        <taxon>Fungi</taxon>
        <taxon>Dikarya</taxon>
        <taxon>Ascomycota</taxon>
        <taxon>Pezizomycotina</taxon>
        <taxon>Eurotiomycetes</taxon>
        <taxon>Eurotiomycetidae</taxon>
        <taxon>Eurotiales</taxon>
        <taxon>Aspergillaceae</taxon>
        <taxon>Aspergillus</taxon>
        <taxon>Aspergillus subgen. Aspergillus</taxon>
    </lineage>
</organism>
<evidence type="ECO:0000256" key="4">
    <source>
        <dbReference type="SAM" id="MobiDB-lite"/>
    </source>
</evidence>
<evidence type="ECO:0000313" key="7">
    <source>
        <dbReference type="EMBL" id="BCR87447.1"/>
    </source>
</evidence>
<comment type="subcellular location">
    <subcellularLocation>
        <location evidence="1">Endomembrane system</location>
        <topology evidence="1">Peripheral membrane protein</topology>
    </subcellularLocation>
</comment>
<dbReference type="InterPro" id="IPR004276">
    <property type="entry name" value="GlycoTrans_28_N"/>
</dbReference>
<dbReference type="InterPro" id="IPR010610">
    <property type="entry name" value="EryCIII-like_C"/>
</dbReference>
<dbReference type="Gene3D" id="3.40.50.2000">
    <property type="entry name" value="Glycogen Phosphorylase B"/>
    <property type="match status" value="2"/>
</dbReference>
<dbReference type="PANTHER" id="PTHR48050:SF13">
    <property type="entry name" value="STEROL 3-BETA-GLUCOSYLTRANSFERASE UGT80A2"/>
    <property type="match status" value="1"/>
</dbReference>
<evidence type="ECO:0000259" key="5">
    <source>
        <dbReference type="Pfam" id="PF03033"/>
    </source>
</evidence>
<dbReference type="InterPro" id="IPR002213">
    <property type="entry name" value="UDP_glucos_trans"/>
</dbReference>
<evidence type="ECO:0000256" key="2">
    <source>
        <dbReference type="ARBA" id="ARBA00022679"/>
    </source>
</evidence>
<dbReference type="Pfam" id="PF03033">
    <property type="entry name" value="Glyco_transf_28"/>
    <property type="match status" value="1"/>
</dbReference>
<accession>A0A7R7VMH8</accession>
<evidence type="ECO:0000259" key="6">
    <source>
        <dbReference type="Pfam" id="PF06722"/>
    </source>
</evidence>
<evidence type="ECO:0000313" key="8">
    <source>
        <dbReference type="Proteomes" id="UP000637239"/>
    </source>
</evidence>
<dbReference type="FunFam" id="3.40.50.2000:FF:000100">
    <property type="entry name" value="Glycosyltransferase family 1 protein"/>
    <property type="match status" value="1"/>
</dbReference>
<dbReference type="EMBL" id="AP024419">
    <property type="protein sequence ID" value="BCR87447.1"/>
    <property type="molecule type" value="Genomic_DNA"/>
</dbReference>
<dbReference type="FunFam" id="3.40.50.2000:FF:000009">
    <property type="entry name" value="Sterol 3-beta-glucosyltransferase UGT80A2"/>
    <property type="match status" value="1"/>
</dbReference>
<evidence type="ECO:0000256" key="1">
    <source>
        <dbReference type="ARBA" id="ARBA00004184"/>
    </source>
</evidence>
<dbReference type="InterPro" id="IPR050426">
    <property type="entry name" value="Glycosyltransferase_28"/>
</dbReference>
<dbReference type="Pfam" id="PF06722">
    <property type="entry name" value="EryCIII-like_C"/>
    <property type="match status" value="1"/>
</dbReference>
<feature type="domain" description="Erythromycin biosynthesis protein CIII-like C-terminal" evidence="6">
    <location>
        <begin position="407"/>
        <end position="500"/>
    </location>
</feature>
<evidence type="ECO:0008006" key="9">
    <source>
        <dbReference type="Google" id="ProtNLM"/>
    </source>
</evidence>
<dbReference type="PANTHER" id="PTHR48050">
    <property type="entry name" value="STEROL 3-BETA-GLUCOSYLTRANSFERASE"/>
    <property type="match status" value="1"/>
</dbReference>
<protein>
    <recommendedName>
        <fullName evidence="9">Glycosyltransferase family 28 N-terminal domain-containing protein</fullName>
    </recommendedName>
</protein>
<proteinExistence type="predicted"/>
<keyword evidence="8" id="KW-1185">Reference proteome</keyword>
<dbReference type="RefSeq" id="XP_043135969.1">
    <property type="nucleotide sequence ID" value="XM_043278162.1"/>
</dbReference>